<dbReference type="SUPFAM" id="SSF51735">
    <property type="entry name" value="NAD(P)-binding Rossmann-fold domains"/>
    <property type="match status" value="1"/>
</dbReference>
<evidence type="ECO:0000259" key="3">
    <source>
        <dbReference type="SMART" id="SM00822"/>
    </source>
</evidence>
<dbReference type="CDD" id="cd05233">
    <property type="entry name" value="SDR_c"/>
    <property type="match status" value="1"/>
</dbReference>
<reference evidence="4 5" key="1">
    <citation type="submission" date="2024-10" db="EMBL/GenBank/DDBJ databases">
        <title>The Natural Products Discovery Center: Release of the First 8490 Sequenced Strains for Exploring Actinobacteria Biosynthetic Diversity.</title>
        <authorList>
            <person name="Kalkreuter E."/>
            <person name="Kautsar S.A."/>
            <person name="Yang D."/>
            <person name="Bader C.D."/>
            <person name="Teijaro C.N."/>
            <person name="Fluegel L."/>
            <person name="Davis C.M."/>
            <person name="Simpson J.R."/>
            <person name="Lauterbach L."/>
            <person name="Steele A.D."/>
            <person name="Gui C."/>
            <person name="Meng S."/>
            <person name="Li G."/>
            <person name="Viehrig K."/>
            <person name="Ye F."/>
            <person name="Su P."/>
            <person name="Kiefer A.F."/>
            <person name="Nichols A."/>
            <person name="Cepeda A.J."/>
            <person name="Yan W."/>
            <person name="Fan B."/>
            <person name="Jiang Y."/>
            <person name="Adhikari A."/>
            <person name="Zheng C.-J."/>
            <person name="Schuster L."/>
            <person name="Cowan T.M."/>
            <person name="Smanski M.J."/>
            <person name="Chevrette M.G."/>
            <person name="De Carvalho L.P.S."/>
            <person name="Shen B."/>
        </authorList>
    </citation>
    <scope>NUCLEOTIDE SEQUENCE [LARGE SCALE GENOMIC DNA]</scope>
    <source>
        <strain evidence="4 5">NPDC087045</strain>
    </source>
</reference>
<dbReference type="InterPro" id="IPR002347">
    <property type="entry name" value="SDR_fam"/>
</dbReference>
<gene>
    <name evidence="4" type="ORF">ACIPEN_17485</name>
</gene>
<comment type="similarity">
    <text evidence="1">Belongs to the short-chain dehydrogenases/reductases (SDR) family.</text>
</comment>
<dbReference type="Gene3D" id="3.40.50.720">
    <property type="entry name" value="NAD(P)-binding Rossmann-like Domain"/>
    <property type="match status" value="1"/>
</dbReference>
<comment type="caution">
    <text evidence="4">The sequence shown here is derived from an EMBL/GenBank/DDBJ whole genome shotgun (WGS) entry which is preliminary data.</text>
</comment>
<dbReference type="GO" id="GO:0016491">
    <property type="term" value="F:oxidoreductase activity"/>
    <property type="evidence" value="ECO:0007669"/>
    <property type="project" value="UniProtKB-KW"/>
</dbReference>
<feature type="domain" description="Ketoreductase" evidence="3">
    <location>
        <begin position="13"/>
        <end position="192"/>
    </location>
</feature>
<organism evidence="4 5">
    <name type="scientific">Herbaspirillum chlorophenolicum</name>
    <dbReference type="NCBI Taxonomy" id="211589"/>
    <lineage>
        <taxon>Bacteria</taxon>
        <taxon>Pseudomonadati</taxon>
        <taxon>Pseudomonadota</taxon>
        <taxon>Betaproteobacteria</taxon>
        <taxon>Burkholderiales</taxon>
        <taxon>Oxalobacteraceae</taxon>
        <taxon>Herbaspirillum</taxon>
    </lineage>
</organism>
<dbReference type="InterPro" id="IPR036291">
    <property type="entry name" value="NAD(P)-bd_dom_sf"/>
</dbReference>
<dbReference type="EC" id="1.1.1.-" evidence="4"/>
<dbReference type="PRINTS" id="PR00081">
    <property type="entry name" value="GDHRDH"/>
</dbReference>
<evidence type="ECO:0000256" key="2">
    <source>
        <dbReference type="ARBA" id="ARBA00023002"/>
    </source>
</evidence>
<accession>A0ABW8F2V1</accession>
<dbReference type="InterPro" id="IPR057326">
    <property type="entry name" value="KR_dom"/>
</dbReference>
<keyword evidence="5" id="KW-1185">Reference proteome</keyword>
<dbReference type="RefSeq" id="WP_402702238.1">
    <property type="nucleotide sequence ID" value="NZ_JBIUZV010000010.1"/>
</dbReference>
<dbReference type="Pfam" id="PF13561">
    <property type="entry name" value="adh_short_C2"/>
    <property type="match status" value="1"/>
</dbReference>
<name>A0ABW8F2V1_9BURK</name>
<dbReference type="SMART" id="SM00822">
    <property type="entry name" value="PKS_KR"/>
    <property type="match status" value="1"/>
</dbReference>
<evidence type="ECO:0000313" key="4">
    <source>
        <dbReference type="EMBL" id="MFJ3047620.1"/>
    </source>
</evidence>
<evidence type="ECO:0000256" key="1">
    <source>
        <dbReference type="ARBA" id="ARBA00006484"/>
    </source>
</evidence>
<evidence type="ECO:0000313" key="5">
    <source>
        <dbReference type="Proteomes" id="UP001617427"/>
    </source>
</evidence>
<sequence>MSNQQSNPSLVSKVAFVQGGSRGIGAAIVKRLATEGATVAFTYVTSPDKAQALVSEVEAGGGRALAIQADSSDATALRQAISIAAETFGRLDILVNNAGVLALGPVEEFKLEDLDRTLAVNVRSAFVATQEAVRYMKEGGRVITIGSTNAERMPFAGGAVYAMSKSALVGLTKGLSRDLGPRGITVNNVQPGPVDTDMNPASGDFAETLKGLMSLPRYGKVEEIASFVAYLAGPEAGYITGASLSIDGGFSA</sequence>
<protein>
    <submittedName>
        <fullName evidence="4">3-oxoacyl-ACP reductase family protein</fullName>
        <ecNumber evidence="4">1.1.1.-</ecNumber>
    </submittedName>
</protein>
<keyword evidence="2 4" id="KW-0560">Oxidoreductase</keyword>
<dbReference type="PANTHER" id="PTHR43639">
    <property type="entry name" value="OXIDOREDUCTASE, SHORT-CHAIN DEHYDROGENASE/REDUCTASE FAMILY (AFU_ORTHOLOGUE AFUA_5G02870)"/>
    <property type="match status" value="1"/>
</dbReference>
<proteinExistence type="inferred from homology"/>
<dbReference type="PANTHER" id="PTHR43639:SF1">
    <property type="entry name" value="SHORT-CHAIN DEHYDROGENASE_REDUCTASE FAMILY PROTEIN"/>
    <property type="match status" value="1"/>
</dbReference>
<dbReference type="Proteomes" id="UP001617427">
    <property type="component" value="Unassembled WGS sequence"/>
</dbReference>
<dbReference type="EMBL" id="JBIUZV010000010">
    <property type="protein sequence ID" value="MFJ3047620.1"/>
    <property type="molecule type" value="Genomic_DNA"/>
</dbReference>
<dbReference type="PRINTS" id="PR00080">
    <property type="entry name" value="SDRFAMILY"/>
</dbReference>